<protein>
    <submittedName>
        <fullName evidence="1">Uncharacterized protein</fullName>
    </submittedName>
</protein>
<sequence>MNSDTDQSQFAAAGILSSFSSPIVLQHPRSNDPTSQVTGLEPMATQSQENSFPPNDNEASAAPSRRQRYRNLDWEGHKQVIQRLYLDDKRELADTMKIMKEQHSFEASTKLYKDRFKIWGWQKNLPAGHAHFMANKAKKRSLEEGKSTVFTYGGQSWSEDRILSSAMRSKRARTAASEIDDMETPTEISYETPMTIADSHESRIGNIEDDDSDSTRAANTSKTLTGPRLIWNGYTRASLLVRKTEALRLLTAGEYGEAENILVEVRDGLTHIIGAHSEDSAKVGYALAELYAQSDRDAEASQVIEDMTERYIVDLGYENKKTQQHILHCVELLNGWNRTCDAIAFLNRCWELLQKSTESEDKPQVHAPSGRYKKGKSVMRKPTGNSPSTVVESISMEADYRQIDYAIDVAKSYNEAKDQSAEALLLRITHICEQQIQKFPIQTLKARSELLKFYITRGRALQNEAAFENSRLVFKMVWGFYDWREEKFESFELMETALQLGAYIYKGGFPIIAEYLFNNVLQASNTICGYDDERTIWTLITIGMVYQKYATWNEAKNWFENAFAAVLSSQEWSHKDGIVRSLQNAIDKRHFSYVTDEGRPWKTIFGVSGITIRPGRLHLD</sequence>
<evidence type="ECO:0000313" key="1">
    <source>
        <dbReference type="EMBL" id="KAJ2989986.1"/>
    </source>
</evidence>
<comment type="caution">
    <text evidence="1">The sequence shown here is derived from an EMBL/GenBank/DDBJ whole genome shotgun (WGS) entry which is preliminary data.</text>
</comment>
<name>A0ACC1PF79_9PEZI</name>
<gene>
    <name evidence="1" type="ORF">NUW58_g3182</name>
</gene>
<dbReference type="EMBL" id="JAPDGR010000466">
    <property type="protein sequence ID" value="KAJ2989986.1"/>
    <property type="molecule type" value="Genomic_DNA"/>
</dbReference>
<reference evidence="1" key="1">
    <citation type="submission" date="2022-10" db="EMBL/GenBank/DDBJ databases">
        <title>Genome Sequence of Xylaria curta.</title>
        <authorList>
            <person name="Buettner E."/>
        </authorList>
    </citation>
    <scope>NUCLEOTIDE SEQUENCE</scope>
    <source>
        <strain evidence="1">Babe10</strain>
    </source>
</reference>
<evidence type="ECO:0000313" key="2">
    <source>
        <dbReference type="Proteomes" id="UP001143856"/>
    </source>
</evidence>
<dbReference type="Proteomes" id="UP001143856">
    <property type="component" value="Unassembled WGS sequence"/>
</dbReference>
<organism evidence="1 2">
    <name type="scientific">Xylaria curta</name>
    <dbReference type="NCBI Taxonomy" id="42375"/>
    <lineage>
        <taxon>Eukaryota</taxon>
        <taxon>Fungi</taxon>
        <taxon>Dikarya</taxon>
        <taxon>Ascomycota</taxon>
        <taxon>Pezizomycotina</taxon>
        <taxon>Sordariomycetes</taxon>
        <taxon>Xylariomycetidae</taxon>
        <taxon>Xylariales</taxon>
        <taxon>Xylariaceae</taxon>
        <taxon>Xylaria</taxon>
    </lineage>
</organism>
<proteinExistence type="predicted"/>
<keyword evidence="2" id="KW-1185">Reference proteome</keyword>
<accession>A0ACC1PF79</accession>